<dbReference type="Gene3D" id="3.40.50.300">
    <property type="entry name" value="P-loop containing nucleotide triphosphate hydrolases"/>
    <property type="match status" value="1"/>
</dbReference>
<dbReference type="AlphaFoldDB" id="A0AAW2YMB9"/>
<proteinExistence type="predicted"/>
<evidence type="ECO:0000256" key="5">
    <source>
        <dbReference type="ARBA" id="ARBA00039902"/>
    </source>
</evidence>
<feature type="compositionally biased region" description="Basic and acidic residues" evidence="6">
    <location>
        <begin position="14"/>
        <end position="28"/>
    </location>
</feature>
<evidence type="ECO:0000313" key="8">
    <source>
        <dbReference type="EMBL" id="KAL0478225.1"/>
    </source>
</evidence>
<evidence type="ECO:0000256" key="3">
    <source>
        <dbReference type="ARBA" id="ARBA00023134"/>
    </source>
</evidence>
<comment type="caution">
    <text evidence="8">The sequence shown here is derived from an EMBL/GenBank/DDBJ whole genome shotgun (WGS) entry which is preliminary data.</text>
</comment>
<protein>
    <recommendedName>
        <fullName evidence="5">Guanine nucleotide-binding protein-like 1</fullName>
    </recommendedName>
</protein>
<feature type="compositionally biased region" description="Basic residues" evidence="6">
    <location>
        <begin position="324"/>
        <end position="338"/>
    </location>
</feature>
<dbReference type="Pfam" id="PF01926">
    <property type="entry name" value="MMR_HSR1"/>
    <property type="match status" value="1"/>
</dbReference>
<comment type="function">
    <text evidence="4">Possible regulatory or functional link with the histocompatibility cluster.</text>
</comment>
<accession>A0AAW2YMB9</accession>
<feature type="region of interest" description="Disordered" evidence="6">
    <location>
        <begin position="312"/>
        <end position="350"/>
    </location>
</feature>
<evidence type="ECO:0000259" key="7">
    <source>
        <dbReference type="PROSITE" id="PS51721"/>
    </source>
</evidence>
<dbReference type="InterPro" id="IPR043358">
    <property type="entry name" value="GNL1-like"/>
</dbReference>
<dbReference type="GO" id="GO:0005525">
    <property type="term" value="F:GTP binding"/>
    <property type="evidence" value="ECO:0007669"/>
    <property type="project" value="UniProtKB-KW"/>
</dbReference>
<feature type="compositionally biased region" description="Basic and acidic residues" evidence="6">
    <location>
        <begin position="533"/>
        <end position="551"/>
    </location>
</feature>
<dbReference type="InterPro" id="IPR027417">
    <property type="entry name" value="P-loop_NTPase"/>
</dbReference>
<name>A0AAW2YMB9_9EUKA</name>
<dbReference type="GO" id="GO:0003924">
    <property type="term" value="F:GTPase activity"/>
    <property type="evidence" value="ECO:0007669"/>
    <property type="project" value="InterPro"/>
</dbReference>
<sequence>MTKKAFNVHAKKKQLQEKRQKKREKVEEYDWGSYVVTDSEGDKKQSEPEQTSTNNVTSMVTDQKSILRTFFAKEPRSVIDQRIMDSRLPLLRTSTEEEKSQYKDEKGDLIQQKLKDHIYTAVDMPVRPPWDYNMSKNDLEQQERDCFDKYLLKLKESNMELNYFELNLNVWRQLWRTLEISDLLLLVADVRHPLFHFPQSLYHYVTHKLDKPLILLLNKCDLVPDSFTKLWMEWFQVNYPKLHVVTFSSYADEQQDEANDDITAEKKRFKRKKKLVDQDLVYQIWKTCSQLHDKPEYWDQVMEKRQDVLLIQSGQVDPEEKRRQEKLKKRAERKQKKHQQQDPNDAPKQQVAKNEFVTVGLIGHPNTGKSCLLNGLVGRTVASASYTPGHTKHFQTYFVSKHVRLCDSPGLVFPAVDMPRALQVLCGLYPISQTREPYSAIRYLSERVPIELIYGLSDLPDGFDEWSPWALCEAYAIKKRYFTPKRARPDVYRAANEILRDVLYGRVLMCFTPPDSNNSQSLMASYTTSFDEESVKRMEMDDDDRARHKEVEESESDSDEVQEEEGVNKNVFSVLSDVM</sequence>
<feature type="compositionally biased region" description="Acidic residues" evidence="6">
    <location>
        <begin position="552"/>
        <end position="565"/>
    </location>
</feature>
<gene>
    <name evidence="8" type="ORF">AKO1_001370</name>
</gene>
<dbReference type="InterPro" id="IPR006073">
    <property type="entry name" value="GTP-bd"/>
</dbReference>
<dbReference type="PROSITE" id="PS51721">
    <property type="entry name" value="G_CP"/>
    <property type="match status" value="1"/>
</dbReference>
<evidence type="ECO:0000256" key="1">
    <source>
        <dbReference type="ARBA" id="ARBA00022553"/>
    </source>
</evidence>
<feature type="domain" description="CP-type G" evidence="7">
    <location>
        <begin position="171"/>
        <end position="414"/>
    </location>
</feature>
<keyword evidence="2" id="KW-0547">Nucleotide-binding</keyword>
<organism evidence="8 9">
    <name type="scientific">Acrasis kona</name>
    <dbReference type="NCBI Taxonomy" id="1008807"/>
    <lineage>
        <taxon>Eukaryota</taxon>
        <taxon>Discoba</taxon>
        <taxon>Heterolobosea</taxon>
        <taxon>Tetramitia</taxon>
        <taxon>Eutetramitia</taxon>
        <taxon>Acrasidae</taxon>
        <taxon>Acrasis</taxon>
    </lineage>
</organism>
<dbReference type="PANTHER" id="PTHR45709">
    <property type="entry name" value="LARGE SUBUNIT GTPASE 1 HOMOLOG-RELATED"/>
    <property type="match status" value="1"/>
</dbReference>
<keyword evidence="9" id="KW-1185">Reference proteome</keyword>
<feature type="region of interest" description="Disordered" evidence="6">
    <location>
        <begin position="531"/>
        <end position="568"/>
    </location>
</feature>
<evidence type="ECO:0000256" key="6">
    <source>
        <dbReference type="SAM" id="MobiDB-lite"/>
    </source>
</evidence>
<dbReference type="Proteomes" id="UP001431209">
    <property type="component" value="Unassembled WGS sequence"/>
</dbReference>
<evidence type="ECO:0000313" key="9">
    <source>
        <dbReference type="Proteomes" id="UP001431209"/>
    </source>
</evidence>
<dbReference type="EMBL" id="JAOPGA020000333">
    <property type="protein sequence ID" value="KAL0478225.1"/>
    <property type="molecule type" value="Genomic_DNA"/>
</dbReference>
<dbReference type="CDD" id="cd00882">
    <property type="entry name" value="Ras_like_GTPase"/>
    <property type="match status" value="1"/>
</dbReference>
<dbReference type="PANTHER" id="PTHR45709:SF3">
    <property type="entry name" value="GUANINE NUCLEOTIDE-BINDING PROTEIN-LIKE 1"/>
    <property type="match status" value="1"/>
</dbReference>
<feature type="region of interest" description="Disordered" evidence="6">
    <location>
        <begin position="1"/>
        <end position="57"/>
    </location>
</feature>
<dbReference type="InterPro" id="IPR030378">
    <property type="entry name" value="G_CP_dom"/>
</dbReference>
<feature type="compositionally biased region" description="Polar residues" evidence="6">
    <location>
        <begin position="48"/>
        <end position="57"/>
    </location>
</feature>
<evidence type="ECO:0000256" key="4">
    <source>
        <dbReference type="ARBA" id="ARBA00037770"/>
    </source>
</evidence>
<keyword evidence="1" id="KW-0597">Phosphoprotein</keyword>
<evidence type="ECO:0000256" key="2">
    <source>
        <dbReference type="ARBA" id="ARBA00022741"/>
    </source>
</evidence>
<reference evidence="8 9" key="1">
    <citation type="submission" date="2024-03" db="EMBL/GenBank/DDBJ databases">
        <title>The Acrasis kona genome and developmental transcriptomes reveal deep origins of eukaryotic multicellular pathways.</title>
        <authorList>
            <person name="Sheikh S."/>
            <person name="Fu C.-J."/>
            <person name="Brown M.W."/>
            <person name="Baldauf S.L."/>
        </authorList>
    </citation>
    <scope>NUCLEOTIDE SEQUENCE [LARGE SCALE GENOMIC DNA]</scope>
    <source>
        <strain evidence="8 9">ATCC MYA-3509</strain>
    </source>
</reference>
<dbReference type="SUPFAM" id="SSF52540">
    <property type="entry name" value="P-loop containing nucleoside triphosphate hydrolases"/>
    <property type="match status" value="1"/>
</dbReference>
<keyword evidence="3" id="KW-0342">GTP-binding</keyword>